<evidence type="ECO:0000313" key="6">
    <source>
        <dbReference type="EMBL" id="BAN02456.1"/>
    </source>
</evidence>
<dbReference type="NCBIfam" id="TIGR00152">
    <property type="entry name" value="dephospho-CoA kinase"/>
    <property type="match status" value="1"/>
</dbReference>
<protein>
    <recommendedName>
        <fullName evidence="3 4">Dephospho-CoA kinase</fullName>
        <ecNumber evidence="3 4">2.7.1.24</ecNumber>
    </recommendedName>
    <alternativeName>
        <fullName evidence="3">Dephosphocoenzyme A kinase</fullName>
    </alternativeName>
</protein>
<dbReference type="InterPro" id="IPR001977">
    <property type="entry name" value="Depp_CoAkinase"/>
</dbReference>
<dbReference type="SUPFAM" id="SSF110857">
    <property type="entry name" value="Gamma-glutamyl cyclotransferase-like"/>
    <property type="match status" value="1"/>
</dbReference>
<sequence>MIVVGLTGGIGAGKSTVSKLLAERGAAIVDADQIARDLQAPGTPVVQAMAERFGSQILDDDGALIRPEVAKIVFSDEAALKDLNGIVHPAMQAEIQRQIDLNKDTDRLVVLDFPLLGENPRKGLAATIVVDIPYELAVVRAVARGMDEEDVRNRINSQITREKRLATATHVIDNSGDLVDLVAQIDRLWAELIELPPTDGPVGEPAERESSDGDKSDAPAADQAPRTSWVFGYGSLVSPASMARTIKRVAEPGVDFFEAELSGYGRRWNYGVEHIVASWELDDGTVVDDGVIVALGLVEAPGETVNGVIASLSADELAYLDRRERNYDRIDATDIITTAADTSDPIYVYVPRRSAIERYETARDAGTAGVRRTYWDLVDAAFAEFGPEQQAQYRATTPPPDVPLVDVLSAKER</sequence>
<feature type="region of interest" description="Disordered" evidence="5">
    <location>
        <begin position="196"/>
        <end position="223"/>
    </location>
</feature>
<comment type="pathway">
    <text evidence="3">Cofactor biosynthesis; coenzyme A biosynthesis; CoA from (R)-pantothenate: step 5/5.</text>
</comment>
<dbReference type="CDD" id="cd02022">
    <property type="entry name" value="DPCK"/>
    <property type="match status" value="1"/>
</dbReference>
<evidence type="ECO:0000256" key="1">
    <source>
        <dbReference type="ARBA" id="ARBA00022741"/>
    </source>
</evidence>
<dbReference type="GO" id="GO:0005737">
    <property type="term" value="C:cytoplasm"/>
    <property type="evidence" value="ECO:0007669"/>
    <property type="project" value="UniProtKB-SubCell"/>
</dbReference>
<keyword evidence="1 3" id="KW-0547">Nucleotide-binding</keyword>
<dbReference type="Gene3D" id="3.10.490.10">
    <property type="entry name" value="Gamma-glutamyl cyclotransferase-like"/>
    <property type="match status" value="1"/>
</dbReference>
<dbReference type="KEGG" id="aym:YM304_21420"/>
<keyword evidence="3 6" id="KW-0418">Kinase</keyword>
<dbReference type="InterPro" id="IPR013024">
    <property type="entry name" value="GGCT-like"/>
</dbReference>
<dbReference type="PANTHER" id="PTHR10695:SF46">
    <property type="entry name" value="BIFUNCTIONAL COENZYME A SYNTHASE-RELATED"/>
    <property type="match status" value="1"/>
</dbReference>
<dbReference type="SUPFAM" id="SSF52540">
    <property type="entry name" value="P-loop containing nucleoside triphosphate hydrolases"/>
    <property type="match status" value="1"/>
</dbReference>
<evidence type="ECO:0000256" key="2">
    <source>
        <dbReference type="ARBA" id="ARBA00022840"/>
    </source>
</evidence>
<keyword evidence="3" id="KW-0173">Coenzyme A biosynthesis</keyword>
<evidence type="ECO:0000256" key="4">
    <source>
        <dbReference type="NCBIfam" id="TIGR00152"/>
    </source>
</evidence>
<dbReference type="Proteomes" id="UP000011863">
    <property type="component" value="Chromosome"/>
</dbReference>
<dbReference type="EC" id="2.7.1.24" evidence="3 4"/>
<dbReference type="UniPathway" id="UPA00241">
    <property type="reaction ID" value="UER00356"/>
</dbReference>
<name>A0A6C7EEQ2_ILUCY</name>
<comment type="function">
    <text evidence="3">Catalyzes the phosphorylation of the 3'-hydroxyl group of dephosphocoenzyme A to form coenzyme A.</text>
</comment>
<dbReference type="Pfam" id="PF01121">
    <property type="entry name" value="CoaE"/>
    <property type="match status" value="1"/>
</dbReference>
<dbReference type="PANTHER" id="PTHR10695">
    <property type="entry name" value="DEPHOSPHO-COA KINASE-RELATED"/>
    <property type="match status" value="1"/>
</dbReference>
<keyword evidence="2 3" id="KW-0067">ATP-binding</keyword>
<dbReference type="Gene3D" id="3.40.50.300">
    <property type="entry name" value="P-loop containing nucleotide triphosphate hydrolases"/>
    <property type="match status" value="1"/>
</dbReference>
<evidence type="ECO:0000313" key="7">
    <source>
        <dbReference type="Proteomes" id="UP000011863"/>
    </source>
</evidence>
<keyword evidence="7" id="KW-1185">Reference proteome</keyword>
<accession>A0A6C7EEQ2</accession>
<keyword evidence="3" id="KW-0963">Cytoplasm</keyword>
<dbReference type="AlphaFoldDB" id="A0A6C7EEQ2"/>
<organism evidence="6 7">
    <name type="scientific">Ilumatobacter coccineus (strain NBRC 103263 / KCTC 29153 / YM16-304)</name>
    <dbReference type="NCBI Taxonomy" id="1313172"/>
    <lineage>
        <taxon>Bacteria</taxon>
        <taxon>Bacillati</taxon>
        <taxon>Actinomycetota</taxon>
        <taxon>Acidimicrobiia</taxon>
        <taxon>Acidimicrobiales</taxon>
        <taxon>Ilumatobacteraceae</taxon>
        <taxon>Ilumatobacter</taxon>
    </lineage>
</organism>
<evidence type="ECO:0000256" key="3">
    <source>
        <dbReference type="HAMAP-Rule" id="MF_00376"/>
    </source>
</evidence>
<comment type="similarity">
    <text evidence="3">Belongs to the CoaE family.</text>
</comment>
<dbReference type="HAMAP" id="MF_00376">
    <property type="entry name" value="Dephospho_CoA_kinase"/>
    <property type="match status" value="1"/>
</dbReference>
<dbReference type="GO" id="GO:0005524">
    <property type="term" value="F:ATP binding"/>
    <property type="evidence" value="ECO:0007669"/>
    <property type="project" value="UniProtKB-UniRule"/>
</dbReference>
<dbReference type="EMBL" id="AP012057">
    <property type="protein sequence ID" value="BAN02456.1"/>
    <property type="molecule type" value="Genomic_DNA"/>
</dbReference>
<dbReference type="RefSeq" id="WP_015441703.1">
    <property type="nucleotide sequence ID" value="NC_020520.1"/>
</dbReference>
<comment type="subcellular location">
    <subcellularLocation>
        <location evidence="3">Cytoplasm</location>
    </subcellularLocation>
</comment>
<feature type="binding site" evidence="3">
    <location>
        <begin position="11"/>
        <end position="16"/>
    </location>
    <ligand>
        <name>ATP</name>
        <dbReference type="ChEBI" id="CHEBI:30616"/>
    </ligand>
</feature>
<reference evidence="6 7" key="1">
    <citation type="journal article" date="2013" name="Int. J. Syst. Evol. Microbiol.">
        <title>Ilumatobacter nonamiense sp. nov. and Ilumatobacter coccineum sp. nov., isolated from seashore sand.</title>
        <authorList>
            <person name="Matsumoto A."/>
            <person name="Kasai H."/>
            <person name="Matsuo Y."/>
            <person name="Shizuri Y."/>
            <person name="Ichikawa N."/>
            <person name="Fujita N."/>
            <person name="Omura S."/>
            <person name="Takahashi Y."/>
        </authorList>
    </citation>
    <scope>NUCLEOTIDE SEQUENCE [LARGE SCALE GENOMIC DNA]</scope>
    <source>
        <strain evidence="7">NBRC 103263 / KCTC 29153 / YM16-304</strain>
    </source>
</reference>
<feature type="compositionally biased region" description="Basic and acidic residues" evidence="5">
    <location>
        <begin position="205"/>
        <end position="217"/>
    </location>
</feature>
<dbReference type="CDD" id="cd06661">
    <property type="entry name" value="GGCT_like"/>
    <property type="match status" value="1"/>
</dbReference>
<dbReference type="GO" id="GO:0004140">
    <property type="term" value="F:dephospho-CoA kinase activity"/>
    <property type="evidence" value="ECO:0007669"/>
    <property type="project" value="UniProtKB-UniRule"/>
</dbReference>
<evidence type="ECO:0000256" key="5">
    <source>
        <dbReference type="SAM" id="MobiDB-lite"/>
    </source>
</evidence>
<comment type="catalytic activity">
    <reaction evidence="3">
        <text>3'-dephospho-CoA + ATP = ADP + CoA + H(+)</text>
        <dbReference type="Rhea" id="RHEA:18245"/>
        <dbReference type="ChEBI" id="CHEBI:15378"/>
        <dbReference type="ChEBI" id="CHEBI:30616"/>
        <dbReference type="ChEBI" id="CHEBI:57287"/>
        <dbReference type="ChEBI" id="CHEBI:57328"/>
        <dbReference type="ChEBI" id="CHEBI:456216"/>
        <dbReference type="EC" id="2.7.1.24"/>
    </reaction>
</comment>
<dbReference type="OrthoDB" id="9812943at2"/>
<dbReference type="InterPro" id="IPR036568">
    <property type="entry name" value="GGCT-like_sf"/>
</dbReference>
<dbReference type="PROSITE" id="PS51219">
    <property type="entry name" value="DPCK"/>
    <property type="match status" value="1"/>
</dbReference>
<dbReference type="InterPro" id="IPR027417">
    <property type="entry name" value="P-loop_NTPase"/>
</dbReference>
<keyword evidence="3 6" id="KW-0808">Transferase</keyword>
<gene>
    <name evidence="3 6" type="primary">coaE</name>
    <name evidence="6" type="ORF">YM304_21420</name>
</gene>
<dbReference type="GO" id="GO:0015937">
    <property type="term" value="P:coenzyme A biosynthetic process"/>
    <property type="evidence" value="ECO:0007669"/>
    <property type="project" value="UniProtKB-UniRule"/>
</dbReference>
<proteinExistence type="inferred from homology"/>